<protein>
    <recommendedName>
        <fullName evidence="3">Glycosyl transferase family 2</fullName>
    </recommendedName>
</protein>
<gene>
    <name evidence="1" type="ORF">HNP25_000492</name>
</gene>
<accession>A0A841EF11</accession>
<keyword evidence="2" id="KW-1185">Reference proteome</keyword>
<dbReference type="Proteomes" id="UP000524404">
    <property type="component" value="Unassembled WGS sequence"/>
</dbReference>
<evidence type="ECO:0008006" key="3">
    <source>
        <dbReference type="Google" id="ProtNLM"/>
    </source>
</evidence>
<proteinExistence type="predicted"/>
<evidence type="ECO:0000313" key="1">
    <source>
        <dbReference type="EMBL" id="MBB6001852.1"/>
    </source>
</evidence>
<name>A0A841EF11_9BACT</name>
<dbReference type="Gene3D" id="3.90.550.10">
    <property type="entry name" value="Spore Coat Polysaccharide Biosynthesis Protein SpsA, Chain A"/>
    <property type="match status" value="1"/>
</dbReference>
<sequence length="290" mass="33691">MKISGFTFVRNAIKFDYPIVEAITSILPICDEVVVAVGNSEDETLALIQSIDSSKIKIIETVWDDSLRKGGQVLAVETDKALAAVSPDADWCFYIQGDEVVHEKYLPVIKQAMQDNLHKSQVEGLLFNYTHFYGSYRYVGNAHRWYRREIRVIRNTGKVSSYKDAQGFRTVDNQKLKVKLIDAYIYHYGWVKPPEIQREKMKSSINFWGDEHDVDKIQEIYEAFDYSEIDSLTLFHGTHPGVMQARIDSVNWTFDYDIREKKLSFKNQVKMGIEKLIGYRIGEYRNYKIV</sequence>
<reference evidence="1 2" key="1">
    <citation type="submission" date="2020-08" db="EMBL/GenBank/DDBJ databases">
        <title>Functional genomics of gut bacteria from endangered species of beetles.</title>
        <authorList>
            <person name="Carlos-Shanley C."/>
        </authorList>
    </citation>
    <scope>NUCLEOTIDE SEQUENCE [LARGE SCALE GENOMIC DNA]</scope>
    <source>
        <strain evidence="1 2">S00070</strain>
    </source>
</reference>
<dbReference type="SUPFAM" id="SSF53448">
    <property type="entry name" value="Nucleotide-diphospho-sugar transferases"/>
    <property type="match status" value="1"/>
</dbReference>
<organism evidence="1 2">
    <name type="scientific">Arcicella rosea</name>
    <dbReference type="NCBI Taxonomy" id="502909"/>
    <lineage>
        <taxon>Bacteria</taxon>
        <taxon>Pseudomonadati</taxon>
        <taxon>Bacteroidota</taxon>
        <taxon>Cytophagia</taxon>
        <taxon>Cytophagales</taxon>
        <taxon>Flectobacillaceae</taxon>
        <taxon>Arcicella</taxon>
    </lineage>
</organism>
<dbReference type="RefSeq" id="WP_184129705.1">
    <property type="nucleotide sequence ID" value="NZ_JACHKT010000002.1"/>
</dbReference>
<dbReference type="EMBL" id="JACHKT010000002">
    <property type="protein sequence ID" value="MBB6001852.1"/>
    <property type="molecule type" value="Genomic_DNA"/>
</dbReference>
<evidence type="ECO:0000313" key="2">
    <source>
        <dbReference type="Proteomes" id="UP000524404"/>
    </source>
</evidence>
<comment type="caution">
    <text evidence="1">The sequence shown here is derived from an EMBL/GenBank/DDBJ whole genome shotgun (WGS) entry which is preliminary data.</text>
</comment>
<dbReference type="InterPro" id="IPR029044">
    <property type="entry name" value="Nucleotide-diphossugar_trans"/>
</dbReference>
<dbReference type="AlphaFoldDB" id="A0A841EF11"/>